<dbReference type="PRINTS" id="PR00080">
    <property type="entry name" value="SDRFAMILY"/>
</dbReference>
<dbReference type="SUPFAM" id="SSF51735">
    <property type="entry name" value="NAD(P)-binding Rossmann-fold domains"/>
    <property type="match status" value="1"/>
</dbReference>
<dbReference type="Pfam" id="PF13561">
    <property type="entry name" value="adh_short_C2"/>
    <property type="match status" value="1"/>
</dbReference>
<dbReference type="InterPro" id="IPR036291">
    <property type="entry name" value="NAD(P)-bd_dom_sf"/>
</dbReference>
<organism evidence="4 5">
    <name type="scientific">Palleronia sediminis</name>
    <dbReference type="NCBI Taxonomy" id="2547833"/>
    <lineage>
        <taxon>Bacteria</taxon>
        <taxon>Pseudomonadati</taxon>
        <taxon>Pseudomonadota</taxon>
        <taxon>Alphaproteobacteria</taxon>
        <taxon>Rhodobacterales</taxon>
        <taxon>Roseobacteraceae</taxon>
        <taxon>Palleronia</taxon>
    </lineage>
</organism>
<dbReference type="InterPro" id="IPR057326">
    <property type="entry name" value="KR_dom"/>
</dbReference>
<dbReference type="AlphaFoldDB" id="A0A4R6A7Y6"/>
<sequence length="253" mass="25994">MTDRLDLDRSIKGKRVLVTGGASGIGAAVCDAFAAKGAVVAVVDRDAQAAKAKVETLGDGRAFGCDVADADAVAQTVAAVVEAMGGIDVLVNCAGIVDLAPIEEIAQDAWQRTIDINLTGSFNVAQAVGRQMIAQGQGGRIVNMASQAGTVAIDGHVAYCASKFAVIGMTKCMALEWGKHGITANTISPTVVLTELGRKAWAGEKGDAMIREIPTGRFAEPDEIAAATLFLASDMAQMINGADLVVDGGFTIK</sequence>
<dbReference type="InterPro" id="IPR020904">
    <property type="entry name" value="Sc_DH/Rdtase_CS"/>
</dbReference>
<dbReference type="PRINTS" id="PR00081">
    <property type="entry name" value="GDHRDH"/>
</dbReference>
<dbReference type="PANTHER" id="PTHR42760:SF115">
    <property type="entry name" value="3-OXOACYL-[ACYL-CARRIER-PROTEIN] REDUCTASE FABG"/>
    <property type="match status" value="1"/>
</dbReference>
<protein>
    <submittedName>
        <fullName evidence="4">D-threitol dehydrogenase</fullName>
    </submittedName>
</protein>
<reference evidence="4 5" key="1">
    <citation type="submission" date="2019-03" db="EMBL/GenBank/DDBJ databases">
        <title>Primorskyibacter sp. SS33 isolated from sediments.</title>
        <authorList>
            <person name="Xunke S."/>
        </authorList>
    </citation>
    <scope>NUCLEOTIDE SEQUENCE [LARGE SCALE GENOMIC DNA]</scope>
    <source>
        <strain evidence="4 5">SS33</strain>
    </source>
</reference>
<dbReference type="Proteomes" id="UP000295701">
    <property type="component" value="Unassembled WGS sequence"/>
</dbReference>
<dbReference type="FunFam" id="3.40.50.720:FF:000084">
    <property type="entry name" value="Short-chain dehydrogenase reductase"/>
    <property type="match status" value="1"/>
</dbReference>
<comment type="similarity">
    <text evidence="1">Belongs to the short-chain dehydrogenases/reductases (SDR) family.</text>
</comment>
<keyword evidence="2" id="KW-0560">Oxidoreductase</keyword>
<name>A0A4R6A7Y6_9RHOB</name>
<evidence type="ECO:0000313" key="5">
    <source>
        <dbReference type="Proteomes" id="UP000295701"/>
    </source>
</evidence>
<dbReference type="EMBL" id="SNAA01000012">
    <property type="protein sequence ID" value="TDL78338.1"/>
    <property type="molecule type" value="Genomic_DNA"/>
</dbReference>
<evidence type="ECO:0000256" key="2">
    <source>
        <dbReference type="ARBA" id="ARBA00023002"/>
    </source>
</evidence>
<feature type="domain" description="Ketoreductase" evidence="3">
    <location>
        <begin position="14"/>
        <end position="180"/>
    </location>
</feature>
<accession>A0A4R6A7Y6</accession>
<evidence type="ECO:0000313" key="4">
    <source>
        <dbReference type="EMBL" id="TDL78338.1"/>
    </source>
</evidence>
<dbReference type="CDD" id="cd05233">
    <property type="entry name" value="SDR_c"/>
    <property type="match status" value="1"/>
</dbReference>
<dbReference type="InterPro" id="IPR002347">
    <property type="entry name" value="SDR_fam"/>
</dbReference>
<dbReference type="SMART" id="SM00822">
    <property type="entry name" value="PKS_KR"/>
    <property type="match status" value="1"/>
</dbReference>
<dbReference type="PROSITE" id="PS00061">
    <property type="entry name" value="ADH_SHORT"/>
    <property type="match status" value="1"/>
</dbReference>
<dbReference type="PANTHER" id="PTHR42760">
    <property type="entry name" value="SHORT-CHAIN DEHYDROGENASES/REDUCTASES FAMILY MEMBER"/>
    <property type="match status" value="1"/>
</dbReference>
<dbReference type="GO" id="GO:0016616">
    <property type="term" value="F:oxidoreductase activity, acting on the CH-OH group of donors, NAD or NADP as acceptor"/>
    <property type="evidence" value="ECO:0007669"/>
    <property type="project" value="UniProtKB-ARBA"/>
</dbReference>
<dbReference type="OrthoDB" id="9805986at2"/>
<keyword evidence="5" id="KW-1185">Reference proteome</keyword>
<gene>
    <name evidence="4" type="ORF">E2L08_11605</name>
</gene>
<dbReference type="NCBIfam" id="NF005309">
    <property type="entry name" value="PRK06841.1"/>
    <property type="match status" value="1"/>
</dbReference>
<evidence type="ECO:0000259" key="3">
    <source>
        <dbReference type="SMART" id="SM00822"/>
    </source>
</evidence>
<comment type="caution">
    <text evidence="4">The sequence shown here is derived from an EMBL/GenBank/DDBJ whole genome shotgun (WGS) entry which is preliminary data.</text>
</comment>
<proteinExistence type="inferred from homology"/>
<evidence type="ECO:0000256" key="1">
    <source>
        <dbReference type="ARBA" id="ARBA00006484"/>
    </source>
</evidence>
<dbReference type="Gene3D" id="3.40.50.720">
    <property type="entry name" value="NAD(P)-binding Rossmann-like Domain"/>
    <property type="match status" value="1"/>
</dbReference>
<dbReference type="RefSeq" id="WP_133397249.1">
    <property type="nucleotide sequence ID" value="NZ_SNAA01000012.1"/>
</dbReference>